<organism evidence="2">
    <name type="scientific">marine sediment metagenome</name>
    <dbReference type="NCBI Taxonomy" id="412755"/>
    <lineage>
        <taxon>unclassified sequences</taxon>
        <taxon>metagenomes</taxon>
        <taxon>ecological metagenomes</taxon>
    </lineage>
</organism>
<dbReference type="AlphaFoldDB" id="A0A0F9TKM5"/>
<comment type="caution">
    <text evidence="2">The sequence shown here is derived from an EMBL/GenBank/DDBJ whole genome shotgun (WGS) entry which is preliminary data.</text>
</comment>
<gene>
    <name evidence="2" type="ORF">LCGC14_0718200</name>
</gene>
<reference evidence="2" key="1">
    <citation type="journal article" date="2015" name="Nature">
        <title>Complex archaea that bridge the gap between prokaryotes and eukaryotes.</title>
        <authorList>
            <person name="Spang A."/>
            <person name="Saw J.H."/>
            <person name="Jorgensen S.L."/>
            <person name="Zaremba-Niedzwiedzka K."/>
            <person name="Martijn J."/>
            <person name="Lind A.E."/>
            <person name="van Eijk R."/>
            <person name="Schleper C."/>
            <person name="Guy L."/>
            <person name="Ettema T.J."/>
        </authorList>
    </citation>
    <scope>NUCLEOTIDE SEQUENCE</scope>
</reference>
<sequence length="180" mass="20971">MVIYADLLREALEPPVVKIGGRSHQGKILSHAQFLRHEEALYVTLQTETDEASSFGAAREQIELVKDFLEEIFPPPPIPHKPKEPKQPNIFEKIWYWLSGHDPKRWHIHVEILDTWDVERGKEIDDYIVNQILAHPNVFQIVAELFTCQRRVWNTEQHSRTNKKQSSEDSSKDPSLNKTS</sequence>
<accession>A0A0F9TKM5</accession>
<proteinExistence type="predicted"/>
<evidence type="ECO:0000256" key="1">
    <source>
        <dbReference type="SAM" id="MobiDB-lite"/>
    </source>
</evidence>
<dbReference type="EMBL" id="LAZR01001614">
    <property type="protein sequence ID" value="KKN41953.1"/>
    <property type="molecule type" value="Genomic_DNA"/>
</dbReference>
<protein>
    <submittedName>
        <fullName evidence="2">Uncharacterized protein</fullName>
    </submittedName>
</protein>
<feature type="region of interest" description="Disordered" evidence="1">
    <location>
        <begin position="156"/>
        <end position="180"/>
    </location>
</feature>
<name>A0A0F9TKM5_9ZZZZ</name>
<evidence type="ECO:0000313" key="2">
    <source>
        <dbReference type="EMBL" id="KKN41953.1"/>
    </source>
</evidence>